<protein>
    <recommendedName>
        <fullName evidence="3">Glycoside hydrolase family 5 domain-containing protein</fullName>
    </recommendedName>
</protein>
<comment type="caution">
    <text evidence="1">The sequence shown here is derived from an EMBL/GenBank/DDBJ whole genome shotgun (WGS) entry which is preliminary data.</text>
</comment>
<dbReference type="STRING" id="1302689.RG47T_4348"/>
<reference evidence="1 2" key="1">
    <citation type="submission" date="2016-11" db="EMBL/GenBank/DDBJ databases">
        <title>Whole Genome Sequencing of Mucilaginibacter polytrichastri RG4-7(T) isolated from the moss sample.</title>
        <authorList>
            <person name="Li Y."/>
        </authorList>
    </citation>
    <scope>NUCLEOTIDE SEQUENCE [LARGE SCALE GENOMIC DNA]</scope>
    <source>
        <strain evidence="1 2">RG4-7</strain>
    </source>
</reference>
<keyword evidence="2" id="KW-1185">Reference proteome</keyword>
<organism evidence="1 2">
    <name type="scientific">Mucilaginibacter polytrichastri</name>
    <dbReference type="NCBI Taxonomy" id="1302689"/>
    <lineage>
        <taxon>Bacteria</taxon>
        <taxon>Pseudomonadati</taxon>
        <taxon>Bacteroidota</taxon>
        <taxon>Sphingobacteriia</taxon>
        <taxon>Sphingobacteriales</taxon>
        <taxon>Sphingobacteriaceae</taxon>
        <taxon>Mucilaginibacter</taxon>
    </lineage>
</organism>
<gene>
    <name evidence="1" type="ORF">RG47T_4348</name>
</gene>
<dbReference type="AlphaFoldDB" id="A0A1Q6A4E4"/>
<evidence type="ECO:0000313" key="2">
    <source>
        <dbReference type="Proteomes" id="UP000186720"/>
    </source>
</evidence>
<accession>A0A1Q6A4E4</accession>
<evidence type="ECO:0008006" key="3">
    <source>
        <dbReference type="Google" id="ProtNLM"/>
    </source>
</evidence>
<dbReference type="Proteomes" id="UP000186720">
    <property type="component" value="Unassembled WGS sequence"/>
</dbReference>
<proteinExistence type="predicted"/>
<dbReference type="EMBL" id="MPPL01000001">
    <property type="protein sequence ID" value="OKS88870.1"/>
    <property type="molecule type" value="Genomic_DNA"/>
</dbReference>
<sequence length="188" mass="22924">MHEIEPYYRWRDDYVASEDEFSPFYATVYNEFEFDKQVYNYLLHPQWDSFGSNTLYLKVLYADYERNYSIIELIGEWNDAINNDVMLMKRELIELMIDNGINKFVIIGENVLNFHSSDDCYYEEWFQDVEDGWIAGVNFREHVIEEFKRNNIDYYINFGGELDDFNWRALKPLQVFKKIEEQLMRRLT</sequence>
<dbReference type="OrthoDB" id="653988at2"/>
<name>A0A1Q6A4E4_9SPHI</name>
<evidence type="ECO:0000313" key="1">
    <source>
        <dbReference type="EMBL" id="OKS88870.1"/>
    </source>
</evidence>
<dbReference type="RefSeq" id="WP_074491459.1">
    <property type="nucleotide sequence ID" value="NZ_FPAM01000009.1"/>
</dbReference>